<evidence type="ECO:0000313" key="2">
    <source>
        <dbReference type="Proteomes" id="UP000785679"/>
    </source>
</evidence>
<comment type="caution">
    <text evidence="1">The sequence shown here is derived from an EMBL/GenBank/DDBJ whole genome shotgun (WGS) entry which is preliminary data.</text>
</comment>
<proteinExistence type="predicted"/>
<keyword evidence="2" id="KW-1185">Reference proteome</keyword>
<dbReference type="AlphaFoldDB" id="A0A8J8SVS1"/>
<gene>
    <name evidence="1" type="ORF">FGO68_gene13220</name>
</gene>
<dbReference type="EMBL" id="RRYP01024190">
    <property type="protein sequence ID" value="TNV72111.1"/>
    <property type="molecule type" value="Genomic_DNA"/>
</dbReference>
<reference evidence="1" key="1">
    <citation type="submission" date="2019-06" db="EMBL/GenBank/DDBJ databases">
        <authorList>
            <person name="Zheng W."/>
        </authorList>
    </citation>
    <scope>NUCLEOTIDE SEQUENCE</scope>
    <source>
        <strain evidence="1">QDHG01</strain>
    </source>
</reference>
<dbReference type="Proteomes" id="UP000785679">
    <property type="component" value="Unassembled WGS sequence"/>
</dbReference>
<name>A0A8J8SVS1_HALGN</name>
<protein>
    <submittedName>
        <fullName evidence="1">Uncharacterized protein</fullName>
    </submittedName>
</protein>
<evidence type="ECO:0000313" key="1">
    <source>
        <dbReference type="EMBL" id="TNV72111.1"/>
    </source>
</evidence>
<organism evidence="1 2">
    <name type="scientific">Halteria grandinella</name>
    <dbReference type="NCBI Taxonomy" id="5974"/>
    <lineage>
        <taxon>Eukaryota</taxon>
        <taxon>Sar</taxon>
        <taxon>Alveolata</taxon>
        <taxon>Ciliophora</taxon>
        <taxon>Intramacronucleata</taxon>
        <taxon>Spirotrichea</taxon>
        <taxon>Stichotrichia</taxon>
        <taxon>Sporadotrichida</taxon>
        <taxon>Halteriidae</taxon>
        <taxon>Halteria</taxon>
    </lineage>
</organism>
<sequence>MKTQKKKKSGQSSIESPRIYKIIQKDKQAIVRADSQLNRARSAIKLADQSSSYNWPFQESEKCGMTTQKLRVFQKQEGFRRGTYTGYQEAEEIFPHFQTAIQRGLKSITNASVKKVEFQGGLASLNSKRFYSLNQRIRIHKQFWLAQQYSAMI</sequence>
<accession>A0A8J8SVS1</accession>